<evidence type="ECO:0008006" key="4">
    <source>
        <dbReference type="Google" id="ProtNLM"/>
    </source>
</evidence>
<dbReference type="Proteomes" id="UP001151760">
    <property type="component" value="Unassembled WGS sequence"/>
</dbReference>
<evidence type="ECO:0000313" key="2">
    <source>
        <dbReference type="EMBL" id="GJT65791.1"/>
    </source>
</evidence>
<dbReference type="EMBL" id="BQNB010017660">
    <property type="protein sequence ID" value="GJT65791.1"/>
    <property type="molecule type" value="Genomic_DNA"/>
</dbReference>
<accession>A0ABQ5FR36</accession>
<name>A0ABQ5FR36_9ASTR</name>
<reference evidence="2" key="2">
    <citation type="submission" date="2022-01" db="EMBL/GenBank/DDBJ databases">
        <authorList>
            <person name="Yamashiro T."/>
            <person name="Shiraishi A."/>
            <person name="Satake H."/>
            <person name="Nakayama K."/>
        </authorList>
    </citation>
    <scope>NUCLEOTIDE SEQUENCE</scope>
</reference>
<feature type="region of interest" description="Disordered" evidence="1">
    <location>
        <begin position="20"/>
        <end position="69"/>
    </location>
</feature>
<feature type="compositionally biased region" description="Basic and acidic residues" evidence="1">
    <location>
        <begin position="54"/>
        <end position="64"/>
    </location>
</feature>
<keyword evidence="3" id="KW-1185">Reference proteome</keyword>
<gene>
    <name evidence="2" type="ORF">Tco_1017271</name>
</gene>
<organism evidence="2 3">
    <name type="scientific">Tanacetum coccineum</name>
    <dbReference type="NCBI Taxonomy" id="301880"/>
    <lineage>
        <taxon>Eukaryota</taxon>
        <taxon>Viridiplantae</taxon>
        <taxon>Streptophyta</taxon>
        <taxon>Embryophyta</taxon>
        <taxon>Tracheophyta</taxon>
        <taxon>Spermatophyta</taxon>
        <taxon>Magnoliopsida</taxon>
        <taxon>eudicotyledons</taxon>
        <taxon>Gunneridae</taxon>
        <taxon>Pentapetalae</taxon>
        <taxon>asterids</taxon>
        <taxon>campanulids</taxon>
        <taxon>Asterales</taxon>
        <taxon>Asteraceae</taxon>
        <taxon>Asteroideae</taxon>
        <taxon>Anthemideae</taxon>
        <taxon>Anthemidinae</taxon>
        <taxon>Tanacetum</taxon>
    </lineage>
</organism>
<evidence type="ECO:0000256" key="1">
    <source>
        <dbReference type="SAM" id="MobiDB-lite"/>
    </source>
</evidence>
<comment type="caution">
    <text evidence="2">The sequence shown here is derived from an EMBL/GenBank/DDBJ whole genome shotgun (WGS) entry which is preliminary data.</text>
</comment>
<evidence type="ECO:0000313" key="3">
    <source>
        <dbReference type="Proteomes" id="UP001151760"/>
    </source>
</evidence>
<feature type="compositionally biased region" description="Gly residues" evidence="1">
    <location>
        <begin position="34"/>
        <end position="51"/>
    </location>
</feature>
<reference evidence="2" key="1">
    <citation type="journal article" date="2022" name="Int. J. Mol. Sci.">
        <title>Draft Genome of Tanacetum Coccineum: Genomic Comparison of Closely Related Tanacetum-Family Plants.</title>
        <authorList>
            <person name="Yamashiro T."/>
            <person name="Shiraishi A."/>
            <person name="Nakayama K."/>
            <person name="Satake H."/>
        </authorList>
    </citation>
    <scope>NUCLEOTIDE SEQUENCE</scope>
</reference>
<protein>
    <recommendedName>
        <fullName evidence="4">Reverse transcriptase domain-containing protein</fullName>
    </recommendedName>
</protein>
<sequence length="105" mass="11729">MTPAAIEEMINRRVAEALETHEGNRNIGLRNGNDEGGNGNYNGNGNRGGNGNENHNENDRDARPNSHKRTIGTDVAFAMSWKELMKLMAEVYCLRTEIQKIESEL</sequence>
<proteinExistence type="predicted"/>